<feature type="compositionally biased region" description="Low complexity" evidence="1">
    <location>
        <begin position="792"/>
        <end position="809"/>
    </location>
</feature>
<feature type="compositionally biased region" description="Basic residues" evidence="1">
    <location>
        <begin position="2058"/>
        <end position="2072"/>
    </location>
</feature>
<evidence type="ECO:0000313" key="2">
    <source>
        <dbReference type="EMBL" id="CEL75432.1"/>
    </source>
</evidence>
<feature type="compositionally biased region" description="Basic and acidic residues" evidence="1">
    <location>
        <begin position="873"/>
        <end position="894"/>
    </location>
</feature>
<organism evidence="2">
    <name type="scientific">Toxoplasma gondii (strain ATCC 50861 / VEG)</name>
    <dbReference type="NCBI Taxonomy" id="432359"/>
    <lineage>
        <taxon>Eukaryota</taxon>
        <taxon>Sar</taxon>
        <taxon>Alveolata</taxon>
        <taxon>Apicomplexa</taxon>
        <taxon>Conoidasida</taxon>
        <taxon>Coccidia</taxon>
        <taxon>Eucoccidiorida</taxon>
        <taxon>Eimeriorina</taxon>
        <taxon>Sarcocystidae</taxon>
        <taxon>Toxoplasma</taxon>
    </lineage>
</organism>
<feature type="compositionally biased region" description="Basic and acidic residues" evidence="1">
    <location>
        <begin position="274"/>
        <end position="294"/>
    </location>
</feature>
<feature type="compositionally biased region" description="Basic and acidic residues" evidence="1">
    <location>
        <begin position="1639"/>
        <end position="1664"/>
    </location>
</feature>
<reference evidence="2" key="1">
    <citation type="journal article" date="2015" name="PLoS ONE">
        <title>Comprehensive Evaluation of Toxoplasma gondii VEG and Neospora caninum LIV Genomes with Tachyzoite Stage Transcriptome and Proteome Defines Novel Transcript Features.</title>
        <authorList>
            <person name="Ramaprasad A."/>
            <person name="Mourier T."/>
            <person name="Naeem R."/>
            <person name="Malas T.B."/>
            <person name="Moussa E."/>
            <person name="Panigrahi A."/>
            <person name="Vermont S.J."/>
            <person name="Otto T.D."/>
            <person name="Wastling J."/>
            <person name="Pain A."/>
        </authorList>
    </citation>
    <scope>NUCLEOTIDE SEQUENCE</scope>
    <source>
        <strain evidence="2">VEG</strain>
    </source>
</reference>
<feature type="region of interest" description="Disordered" evidence="1">
    <location>
        <begin position="1683"/>
        <end position="1735"/>
    </location>
</feature>
<feature type="region of interest" description="Disordered" evidence="1">
    <location>
        <begin position="934"/>
        <end position="957"/>
    </location>
</feature>
<feature type="compositionally biased region" description="Basic and acidic residues" evidence="1">
    <location>
        <begin position="1303"/>
        <end position="1312"/>
    </location>
</feature>
<feature type="region of interest" description="Disordered" evidence="1">
    <location>
        <begin position="675"/>
        <end position="710"/>
    </location>
</feature>
<feature type="compositionally biased region" description="Basic and acidic residues" evidence="1">
    <location>
        <begin position="1586"/>
        <end position="1610"/>
    </location>
</feature>
<feature type="region of interest" description="Disordered" evidence="1">
    <location>
        <begin position="90"/>
        <end position="198"/>
    </location>
</feature>
<feature type="compositionally biased region" description="Basic and acidic residues" evidence="1">
    <location>
        <begin position="1357"/>
        <end position="1366"/>
    </location>
</feature>
<feature type="region of interest" description="Disordered" evidence="1">
    <location>
        <begin position="508"/>
        <end position="593"/>
    </location>
</feature>
<feature type="region of interest" description="Disordered" evidence="1">
    <location>
        <begin position="1559"/>
        <end position="1664"/>
    </location>
</feature>
<protein>
    <submittedName>
        <fullName evidence="2">Uncharacterized protein</fullName>
    </submittedName>
</protein>
<feature type="compositionally biased region" description="Acidic residues" evidence="1">
    <location>
        <begin position="565"/>
        <end position="578"/>
    </location>
</feature>
<dbReference type="EMBL" id="LN714498">
    <property type="protein sequence ID" value="CEL75432.1"/>
    <property type="molecule type" value="Genomic_DNA"/>
</dbReference>
<feature type="compositionally biased region" description="Polar residues" evidence="1">
    <location>
        <begin position="447"/>
        <end position="456"/>
    </location>
</feature>
<feature type="compositionally biased region" description="Low complexity" evidence="1">
    <location>
        <begin position="418"/>
        <end position="446"/>
    </location>
</feature>
<feature type="compositionally biased region" description="Basic and acidic residues" evidence="1">
    <location>
        <begin position="106"/>
        <end position="143"/>
    </location>
</feature>
<accession>A0A0F7UZF1</accession>
<feature type="region of interest" description="Disordered" evidence="1">
    <location>
        <begin position="1760"/>
        <end position="1947"/>
    </location>
</feature>
<feature type="compositionally biased region" description="Acidic residues" evidence="1">
    <location>
        <begin position="165"/>
        <end position="176"/>
    </location>
</feature>
<feature type="compositionally biased region" description="Basic and acidic residues" evidence="1">
    <location>
        <begin position="1791"/>
        <end position="1829"/>
    </location>
</feature>
<evidence type="ECO:0000256" key="1">
    <source>
        <dbReference type="SAM" id="MobiDB-lite"/>
    </source>
</evidence>
<feature type="compositionally biased region" description="Polar residues" evidence="1">
    <location>
        <begin position="356"/>
        <end position="371"/>
    </location>
</feature>
<feature type="compositionally biased region" description="Basic and acidic residues" evidence="1">
    <location>
        <begin position="1319"/>
        <end position="1347"/>
    </location>
</feature>
<feature type="region of interest" description="Disordered" evidence="1">
    <location>
        <begin position="789"/>
        <end position="809"/>
    </location>
</feature>
<feature type="compositionally biased region" description="Basic and acidic residues" evidence="1">
    <location>
        <begin position="848"/>
        <end position="866"/>
    </location>
</feature>
<feature type="compositionally biased region" description="Basic and acidic residues" evidence="1">
    <location>
        <begin position="308"/>
        <end position="329"/>
    </location>
</feature>
<feature type="compositionally biased region" description="Basic and acidic residues" evidence="1">
    <location>
        <begin position="1885"/>
        <end position="1940"/>
    </location>
</feature>
<feature type="region of interest" description="Disordered" evidence="1">
    <location>
        <begin position="2045"/>
        <end position="2072"/>
    </location>
</feature>
<gene>
    <name evidence="2" type="ORF">BN1205_016190</name>
</gene>
<sequence length="2085" mass="226581">MVPQGRDRGKTLLDVLSITIGAGVFLCDEGEEETCLRPERTSSQCSRLALLAHVASCAGHPACCAIAAILTQVLLRQFLASSKSNTDWSRPYVGVDAHRGQHGGANKREAESGVHEATKANESGNARHKEGETYRDGKAESSRSRTYNNYGAAHEDGSPKQGDNYDAEAEHEDDASETFQRHAGQPTPPSPAEKLAAVSSTSALSTTCITTQDASKASPTPCLFTLLRTAALIEEGKGSSTCDRDSGGDTVPWRAFQEDGDEEEDTSEGTTTETRSDRDAETEEEAAKKGKESCDPGDTIPLEPAVTEEQRCRRRQDLEILGDKEDGKAPFHQQRRCHTLTKSERQCSGHGDGTQKARSNHFSTGSGFSSRENLRPHSLTVDFPPSSCRHARSSDSPPSPSRSWAVRPSRLVDHSCESSPASSTSVATTAATSAAPVASSRSPPSACGSTPLSPGSTVPPVTRMQLQRASRSFREAAHELRKLLARCRCPFMPSVILAATHVALFSAPPQPTGLRSPRRGPHGSRWHCAGEGNSRAARHRAAAHGPVNEGAAAEEGDLRRPKEDQVEEGDVSGDETESSDSKEHSGAGDERAGASRRLGLAVVLDTLLHAREFWKLTAQDVDILRFWAASPTLGVARRVGGEKQLFLACLNHHGERLSFFQNILDIPSSPCLPLSPVTPSPTSPSSSSSLSTGEGFRSSQPPCPECRQSSPSLSLATVESYSQVASASTSPCLCRPCACLACSPLSSPISQSLSFSFTPRKEEHFPLLPFVVAFLLPIRHRSAVLEHEHQAECTGEATSSTAAASGHPSSLPFPAASSPLLSSFSGSALPLPHFLVACVAATLRRKPRGDCREEPARHSGAEEGREPWYAPGGEHDSRARPHRRRGDERPHEIQKTMPFSFGQTCTSPISHQLRVSSYGCSGLLGGVASRDTRNCMGEDNEKSNEGEGGSQQPHHRRRCCSTKRHHFGVFLPACFANILQARIGESNGLQKISPNAYALMPSSRSPSSFLVLSCSASSPHVSAGCPLSHATLPRSSALPESGRPRVATRRLAEASRTSQTCWEAAAGGDTREAKDTRYFQEREGWDDEEQDVLFRLFLRLLPTADGSRSPLHPPSRQRLQIVSPRDSRHEAFPSSWVASAVHKRSEPSVGVSTFESFRLPSTLASVSSSPSSAVPQSPRVSSGSLETRCASLGAENALLSSDSAAGSLRFGRPEAARLLDWPLDFLRPLQSLRACAAWLEQRHDEAPVAGLAGLFWLCWAEQRHRARSQGDGEQAMRSVGEQERRRRGRITGSGVDETVESTEGTREADQVRRNSRGAKAFEAEGNREWTSRNERQDTRPKAGKGDETSLPSADDQVLERSEERGNRATSPGQEEGDCRILNCGTFRASSVQTMSDSELILQYHRRANLRKRERRCGSSSPSSSLTEACPRRFVSDSCCPRVVSPWSSVSHCPSLSRPSTVLSNCASGPPQPPLSPLTSLSASWDVSHGGRTCLWASAVSLSLLHEWRRSAPFTFPAVVLPEAFLVTVAQNRERLAAPSLGKAEPGGESLELQRAPSMATPLSDLGGEPPCSRDAGQSGLPAGTPLRREKGTGDDEKVKREDEEICRDGQQEEVMSEGEAIKARSDSPPSPALYRLAWKLREGEEDREAPTREKSGEKESPDRRFCIGRCRGEGLLEEWAKRHEWRASEGMQRNENTRGRGQEEAGGKKDGKKRNVASGGKEKRDGTIEEAQYGSFSLEKEELDALRFCWLHLLRAPRGEKRANDSDRTFSSSCVASAAWRPVAAGGSEGSVDRSDRGPVLSRRGETETRTDRGGTPERRHGTERRGDVCIEAVSRSRPQEAEGLNAGHKASLARNESGDKALEIEQNKAAKETPNAGHRRSRRSERSKDQEGEDGRRENVKNSKKHEQARGEGKKQELENRLQTVEGERRRADERERKQSTACKETASILKNKHDTGEAFKDLASVLNLTPRCRVLASSCPLTLSIPAAMRSPCSPALSPPLASLSWCLSCSEAFPLRRRLHARCPAKSPQCPMSLSASLSLQPESSISRVPPHPAARNKRTRNAHTNRRPGVRWRLAASPWFL</sequence>
<feature type="compositionally biased region" description="Basic and acidic residues" evidence="1">
    <location>
        <begin position="579"/>
        <end position="593"/>
    </location>
</feature>
<feature type="region of interest" description="Disordered" evidence="1">
    <location>
        <begin position="237"/>
        <end position="461"/>
    </location>
</feature>
<feature type="compositionally biased region" description="Acidic residues" evidence="1">
    <location>
        <begin position="258"/>
        <end position="267"/>
    </location>
</feature>
<name>A0A0F7UZF1_TOXGV</name>
<feature type="compositionally biased region" description="Basic and acidic residues" evidence="1">
    <location>
        <begin position="237"/>
        <end position="247"/>
    </location>
</feature>
<feature type="compositionally biased region" description="Basic and acidic residues" evidence="1">
    <location>
        <begin position="1695"/>
        <end position="1709"/>
    </location>
</feature>
<feature type="compositionally biased region" description="Basic residues" evidence="1">
    <location>
        <begin position="516"/>
        <end position="525"/>
    </location>
</feature>
<feature type="region of interest" description="Disordered" evidence="1">
    <location>
        <begin position="1267"/>
        <end position="1376"/>
    </location>
</feature>
<feature type="compositionally biased region" description="Low complexity" evidence="1">
    <location>
        <begin position="683"/>
        <end position="692"/>
    </location>
</feature>
<proteinExistence type="predicted"/>
<feature type="compositionally biased region" description="Basic and acidic residues" evidence="1">
    <location>
        <begin position="1857"/>
        <end position="1872"/>
    </location>
</feature>
<feature type="region of interest" description="Disordered" evidence="1">
    <location>
        <begin position="848"/>
        <end position="901"/>
    </location>
</feature>